<dbReference type="Gene3D" id="4.10.60.10">
    <property type="entry name" value="Zinc finger, CCHC-type"/>
    <property type="match status" value="1"/>
</dbReference>
<dbReference type="SUPFAM" id="SSF81631">
    <property type="entry name" value="PAP/OAS1 substrate-binding domain"/>
    <property type="match status" value="1"/>
</dbReference>
<dbReference type="Pfam" id="PF03828">
    <property type="entry name" value="PAP_assoc"/>
    <property type="match status" value="1"/>
</dbReference>
<dbReference type="PANTHER" id="PTHR12271">
    <property type="entry name" value="POLY A POLYMERASE CID PAP -RELATED"/>
    <property type="match status" value="1"/>
</dbReference>
<gene>
    <name evidence="9" type="primary">Tut7</name>
    <name evidence="9" type="ORF">CEXT_292281</name>
</gene>
<dbReference type="AlphaFoldDB" id="A0AAV4SSG5"/>
<dbReference type="GO" id="GO:0003676">
    <property type="term" value="F:nucleic acid binding"/>
    <property type="evidence" value="ECO:0007669"/>
    <property type="project" value="InterPro"/>
</dbReference>
<dbReference type="PROSITE" id="PS50158">
    <property type="entry name" value="ZF_CCHC"/>
    <property type="match status" value="1"/>
</dbReference>
<evidence type="ECO:0000256" key="5">
    <source>
        <dbReference type="ARBA" id="ARBA00022842"/>
    </source>
</evidence>
<dbReference type="SUPFAM" id="SSF81301">
    <property type="entry name" value="Nucleotidyltransferase"/>
    <property type="match status" value="1"/>
</dbReference>
<keyword evidence="6" id="KW-0863">Zinc-finger</keyword>
<dbReference type="PANTHER" id="PTHR12271:SF66">
    <property type="entry name" value="TERMINAL URIDYLYLTRANSFERASE TAILOR"/>
    <property type="match status" value="1"/>
</dbReference>
<dbReference type="InterPro" id="IPR054708">
    <property type="entry name" value="MTPAP-like_central"/>
</dbReference>
<keyword evidence="3" id="KW-0808">Transferase</keyword>
<dbReference type="InterPro" id="IPR043519">
    <property type="entry name" value="NT_sf"/>
</dbReference>
<keyword evidence="10" id="KW-1185">Reference proteome</keyword>
<feature type="region of interest" description="Disordered" evidence="7">
    <location>
        <begin position="460"/>
        <end position="494"/>
    </location>
</feature>
<feature type="domain" description="CCHC-type" evidence="8">
    <location>
        <begin position="332"/>
        <end position="347"/>
    </location>
</feature>
<dbReference type="GO" id="GO:1990817">
    <property type="term" value="F:poly(A) RNA polymerase activity"/>
    <property type="evidence" value="ECO:0007669"/>
    <property type="project" value="UniProtKB-ARBA"/>
</dbReference>
<proteinExistence type="predicted"/>
<sequence>MFLYEFKAETFKGEKNVPLVCKQCKHAGHLKEMKPRFLNIITKVLNKIKDINAVSKSEVQNVGKIMLDVQKYIREIFPDATLRLFGSFCNGFGFKKKSDMDFCLTFEDHNDGKNLDSVMIIEKVAEKLSKHSKLENVLPVGTKVLSPNCQAIVNTEMLEAYTEIDPRVQILGYALKHLASFARIARRRKITTNVRRLGCIFFRDLKNLKDVWPDYGKNTESVSELWLGMLDFYACHFDWKEYVISIRQKKLLTRFKKLWNTKELAIEDPFDLNHNLGAGLSRKMNTYILKALMRARERFGTPVDSMKGYEEAFFFNRNFLNSGVEPPHDRGCSNCGKIGHIAKNCTQEKHVHIVDYLVIWLETALESQKVINQENEIRKRAYDNANHERKRSNERHNSRGLNQKMKNDFIRGPFSGIQQQPSMNERMDNHTLAQMGVPSHRIPPGYGPRNIIPNAPPGYKTMQPPPGNYPPPFNNKHPHLTPPRGGKQNDLHAQSPPKLFGSSPPKNVLPNMAPFHHMPDPAWSMNRQGFNSDKHPIPQFQRNLPPHPVLSGPRNFPPERHLVPQGPRNYPPQWPNRPFLFLISPTRWIIGCLGPILITFPFPM</sequence>
<keyword evidence="6" id="KW-0862">Zinc</keyword>
<organism evidence="9 10">
    <name type="scientific">Caerostris extrusa</name>
    <name type="common">Bark spider</name>
    <name type="synonym">Caerostris bankana</name>
    <dbReference type="NCBI Taxonomy" id="172846"/>
    <lineage>
        <taxon>Eukaryota</taxon>
        <taxon>Metazoa</taxon>
        <taxon>Ecdysozoa</taxon>
        <taxon>Arthropoda</taxon>
        <taxon>Chelicerata</taxon>
        <taxon>Arachnida</taxon>
        <taxon>Araneae</taxon>
        <taxon>Araneomorphae</taxon>
        <taxon>Entelegynae</taxon>
        <taxon>Araneoidea</taxon>
        <taxon>Araneidae</taxon>
        <taxon>Caerostris</taxon>
    </lineage>
</organism>
<dbReference type="SUPFAM" id="SSF57756">
    <property type="entry name" value="Retrovirus zinc finger-like domains"/>
    <property type="match status" value="1"/>
</dbReference>
<protein>
    <submittedName>
        <fullName evidence="9">Terminal uridylyltransferase 7</fullName>
    </submittedName>
</protein>
<dbReference type="InterPro" id="IPR002058">
    <property type="entry name" value="PAP_assoc"/>
</dbReference>
<feature type="compositionally biased region" description="Pro residues" evidence="7">
    <location>
        <begin position="463"/>
        <end position="473"/>
    </location>
</feature>
<dbReference type="SMART" id="SM00343">
    <property type="entry name" value="ZnF_C2HC"/>
    <property type="match status" value="1"/>
</dbReference>
<accession>A0AAV4SSG5</accession>
<reference evidence="9 10" key="1">
    <citation type="submission" date="2021-06" db="EMBL/GenBank/DDBJ databases">
        <title>Caerostris extrusa draft genome.</title>
        <authorList>
            <person name="Kono N."/>
            <person name="Arakawa K."/>
        </authorList>
    </citation>
    <scope>NUCLEOTIDE SEQUENCE [LARGE SCALE GENOMIC DNA]</scope>
</reference>
<dbReference type="CDD" id="cd05402">
    <property type="entry name" value="NT_PAP_TUTase"/>
    <property type="match status" value="1"/>
</dbReference>
<dbReference type="GO" id="GO:0031123">
    <property type="term" value="P:RNA 3'-end processing"/>
    <property type="evidence" value="ECO:0007669"/>
    <property type="project" value="TreeGrafter"/>
</dbReference>
<evidence type="ECO:0000256" key="7">
    <source>
        <dbReference type="SAM" id="MobiDB-lite"/>
    </source>
</evidence>
<dbReference type="Pfam" id="PF00098">
    <property type="entry name" value="zf-CCHC"/>
    <property type="match status" value="1"/>
</dbReference>
<comment type="caution">
    <text evidence="9">The sequence shown here is derived from an EMBL/GenBank/DDBJ whole genome shotgun (WGS) entry which is preliminary data.</text>
</comment>
<dbReference type="GO" id="GO:0050265">
    <property type="term" value="F:RNA uridylyltransferase activity"/>
    <property type="evidence" value="ECO:0007669"/>
    <property type="project" value="TreeGrafter"/>
</dbReference>
<dbReference type="GO" id="GO:0008270">
    <property type="term" value="F:zinc ion binding"/>
    <property type="evidence" value="ECO:0007669"/>
    <property type="project" value="UniProtKB-KW"/>
</dbReference>
<dbReference type="InterPro" id="IPR001878">
    <property type="entry name" value="Znf_CCHC"/>
</dbReference>
<comment type="cofactor">
    <cofactor evidence="1">
        <name>Mn(2+)</name>
        <dbReference type="ChEBI" id="CHEBI:29035"/>
    </cofactor>
</comment>
<name>A0AAV4SSG5_CAEEX</name>
<dbReference type="Gene3D" id="1.10.1410.10">
    <property type="match status" value="1"/>
</dbReference>
<dbReference type="Gene3D" id="3.30.460.10">
    <property type="entry name" value="Beta Polymerase, domain 2"/>
    <property type="match status" value="1"/>
</dbReference>
<evidence type="ECO:0000313" key="9">
    <source>
        <dbReference type="EMBL" id="GIY34563.1"/>
    </source>
</evidence>
<evidence type="ECO:0000256" key="4">
    <source>
        <dbReference type="ARBA" id="ARBA00022723"/>
    </source>
</evidence>
<feature type="region of interest" description="Disordered" evidence="7">
    <location>
        <begin position="382"/>
        <end position="411"/>
    </location>
</feature>
<evidence type="ECO:0000256" key="1">
    <source>
        <dbReference type="ARBA" id="ARBA00001936"/>
    </source>
</evidence>
<keyword evidence="9" id="KW-0548">Nucleotidyltransferase</keyword>
<keyword evidence="5" id="KW-0460">Magnesium</keyword>
<dbReference type="InterPro" id="IPR036875">
    <property type="entry name" value="Znf_CCHC_sf"/>
</dbReference>
<dbReference type="Pfam" id="PF22600">
    <property type="entry name" value="MTPAP-like_central"/>
    <property type="match status" value="1"/>
</dbReference>
<comment type="cofactor">
    <cofactor evidence="2">
        <name>Mg(2+)</name>
        <dbReference type="ChEBI" id="CHEBI:18420"/>
    </cofactor>
</comment>
<evidence type="ECO:0000259" key="8">
    <source>
        <dbReference type="PROSITE" id="PS50158"/>
    </source>
</evidence>
<dbReference type="Proteomes" id="UP001054945">
    <property type="component" value="Unassembled WGS sequence"/>
</dbReference>
<evidence type="ECO:0000256" key="3">
    <source>
        <dbReference type="ARBA" id="ARBA00022679"/>
    </source>
</evidence>
<evidence type="ECO:0000313" key="10">
    <source>
        <dbReference type="Proteomes" id="UP001054945"/>
    </source>
</evidence>
<keyword evidence="4" id="KW-0479">Metal-binding</keyword>
<evidence type="ECO:0000256" key="2">
    <source>
        <dbReference type="ARBA" id="ARBA00001946"/>
    </source>
</evidence>
<dbReference type="EMBL" id="BPLR01009784">
    <property type="protein sequence ID" value="GIY34563.1"/>
    <property type="molecule type" value="Genomic_DNA"/>
</dbReference>
<evidence type="ECO:0000256" key="6">
    <source>
        <dbReference type="PROSITE-ProRule" id="PRU00047"/>
    </source>
</evidence>